<dbReference type="GO" id="GO:0005886">
    <property type="term" value="C:plasma membrane"/>
    <property type="evidence" value="ECO:0007669"/>
    <property type="project" value="UniProtKB-SubCell"/>
</dbReference>
<evidence type="ECO:0000256" key="9">
    <source>
        <dbReference type="ARBA" id="ARBA00023136"/>
    </source>
</evidence>
<evidence type="ECO:0000256" key="5">
    <source>
        <dbReference type="ARBA" id="ARBA00022692"/>
    </source>
</evidence>
<dbReference type="SUPFAM" id="SSF52047">
    <property type="entry name" value="RNI-like"/>
    <property type="match status" value="1"/>
</dbReference>
<dbReference type="Gene3D" id="3.80.10.10">
    <property type="entry name" value="Ribonuclease Inhibitor"/>
    <property type="match status" value="3"/>
</dbReference>
<keyword evidence="8" id="KW-1133">Transmembrane helix</keyword>
<comment type="subcellular location">
    <subcellularLocation>
        <location evidence="1">Cell membrane</location>
        <topology evidence="1">Single-pass type I membrane protein</topology>
    </subcellularLocation>
</comment>
<keyword evidence="12" id="KW-0723">Serine/threonine-protein kinase</keyword>
<proteinExistence type="inferred from homology"/>
<dbReference type="SMART" id="SM00369">
    <property type="entry name" value="LRR_TYP"/>
    <property type="match status" value="5"/>
</dbReference>
<keyword evidence="12" id="KW-0418">Kinase</keyword>
<keyword evidence="9" id="KW-0472">Membrane</keyword>
<organism evidence="12 13">
    <name type="scientific">Helianthus annuus</name>
    <name type="common">Common sunflower</name>
    <dbReference type="NCBI Taxonomy" id="4232"/>
    <lineage>
        <taxon>Eukaryota</taxon>
        <taxon>Viridiplantae</taxon>
        <taxon>Streptophyta</taxon>
        <taxon>Embryophyta</taxon>
        <taxon>Tracheophyta</taxon>
        <taxon>Spermatophyta</taxon>
        <taxon>Magnoliopsida</taxon>
        <taxon>eudicotyledons</taxon>
        <taxon>Gunneridae</taxon>
        <taxon>Pentapetalae</taxon>
        <taxon>asterids</taxon>
        <taxon>campanulids</taxon>
        <taxon>Asterales</taxon>
        <taxon>Asteraceae</taxon>
        <taxon>Asteroideae</taxon>
        <taxon>Heliantheae alliance</taxon>
        <taxon>Heliantheae</taxon>
        <taxon>Helianthus</taxon>
    </lineage>
</organism>
<dbReference type="PRINTS" id="PR00019">
    <property type="entry name" value="LEURICHRPT"/>
</dbReference>
<dbReference type="EC" id="2.7.11.1" evidence="12"/>
<evidence type="ECO:0000256" key="3">
    <source>
        <dbReference type="ARBA" id="ARBA00022475"/>
    </source>
</evidence>
<keyword evidence="12" id="KW-0808">Transferase</keyword>
<evidence type="ECO:0000313" key="12">
    <source>
        <dbReference type="EMBL" id="KAF5800305.1"/>
    </source>
</evidence>
<evidence type="ECO:0000259" key="11">
    <source>
        <dbReference type="Pfam" id="PF23598"/>
    </source>
</evidence>
<evidence type="ECO:0000313" key="13">
    <source>
        <dbReference type="Proteomes" id="UP000215914"/>
    </source>
</evidence>
<dbReference type="InterPro" id="IPR055414">
    <property type="entry name" value="LRR_R13L4/SHOC2-like"/>
</dbReference>
<name>A0A9K3IPU6_HELAN</name>
<protein>
    <submittedName>
        <fullName evidence="12">Non-specific serine/threonine protein kinase</fullName>
        <ecNumber evidence="12">2.7.11.1</ecNumber>
    </submittedName>
</protein>
<evidence type="ECO:0000256" key="2">
    <source>
        <dbReference type="ARBA" id="ARBA00009592"/>
    </source>
</evidence>
<keyword evidence="7" id="KW-0677">Repeat</keyword>
<reference evidence="12" key="2">
    <citation type="submission" date="2020-06" db="EMBL/GenBank/DDBJ databases">
        <title>Helianthus annuus Genome sequencing and assembly Release 2.</title>
        <authorList>
            <person name="Gouzy J."/>
            <person name="Langlade N."/>
            <person name="Munos S."/>
        </authorList>
    </citation>
    <scope>NUCLEOTIDE SEQUENCE</scope>
    <source>
        <tissue evidence="12">Leaves</tissue>
    </source>
</reference>
<evidence type="ECO:0000256" key="4">
    <source>
        <dbReference type="ARBA" id="ARBA00022614"/>
    </source>
</evidence>
<feature type="domain" description="Disease resistance R13L4/SHOC-2-like LRR" evidence="11">
    <location>
        <begin position="97"/>
        <end position="270"/>
    </location>
</feature>
<dbReference type="InterPro" id="IPR032675">
    <property type="entry name" value="LRR_dom_sf"/>
</dbReference>
<comment type="caution">
    <text evidence="12">The sequence shown here is derived from an EMBL/GenBank/DDBJ whole genome shotgun (WGS) entry which is preliminary data.</text>
</comment>
<dbReference type="InterPro" id="IPR046956">
    <property type="entry name" value="RLP23-like"/>
</dbReference>
<evidence type="ECO:0000256" key="6">
    <source>
        <dbReference type="ARBA" id="ARBA00022729"/>
    </source>
</evidence>
<dbReference type="Proteomes" id="UP000215914">
    <property type="component" value="Unassembled WGS sequence"/>
</dbReference>
<keyword evidence="6" id="KW-0732">Signal</keyword>
<dbReference type="InterPro" id="IPR001611">
    <property type="entry name" value="Leu-rich_rpt"/>
</dbReference>
<dbReference type="InterPro" id="IPR003591">
    <property type="entry name" value="Leu-rich_rpt_typical-subtyp"/>
</dbReference>
<accession>A0A9K3IPU6</accession>
<dbReference type="FunFam" id="3.80.10.10:FF:000041">
    <property type="entry name" value="LRR receptor-like serine/threonine-protein kinase ERECTA"/>
    <property type="match status" value="1"/>
</dbReference>
<dbReference type="GO" id="GO:0004674">
    <property type="term" value="F:protein serine/threonine kinase activity"/>
    <property type="evidence" value="ECO:0007669"/>
    <property type="project" value="UniProtKB-KW"/>
</dbReference>
<dbReference type="GO" id="GO:0006952">
    <property type="term" value="P:defense response"/>
    <property type="evidence" value="ECO:0007669"/>
    <property type="project" value="UniProtKB-ARBA"/>
</dbReference>
<dbReference type="PANTHER" id="PTHR48063:SF99">
    <property type="entry name" value="LEUCINE-RICH REPEAT-CONTAINING, PLANT-TYPE, LEUCINE-RICH REPEAT DOMAIN SUPERFAMILY"/>
    <property type="match status" value="1"/>
</dbReference>
<sequence>MSSSLVLKGLSSVGGNLISLDMCSCGVKSATLESLFNLTSLHSLNLYGNQLTNTIPKSLGNLCNLRHIDMGGNNFQNISLTSLLESFFDCKSPSLESLSLESSTLSSFLPGQLGQLINLVHLQLGNNHIAGPNPDSIGRLSFLKSLDLDENLISGPIPYSVGGLSSLELLELSNNQLTDTLPKSLGQLSKLNTLDLSHNLLKGVVTDSHFSKLIGLKYLNGRGNNLTLRSRHVNWVPAFHLETLYISSWDLGPQFPLWLLMQRDLELLEMSNTKISSAKPKSFWRSFVTAPDPV</sequence>
<dbReference type="Pfam" id="PF23598">
    <property type="entry name" value="LRR_14"/>
    <property type="match status" value="1"/>
</dbReference>
<dbReference type="PANTHER" id="PTHR48063">
    <property type="entry name" value="LRR RECEPTOR-LIKE KINASE"/>
    <property type="match status" value="1"/>
</dbReference>
<dbReference type="GO" id="GO:0051707">
    <property type="term" value="P:response to other organism"/>
    <property type="evidence" value="ECO:0007669"/>
    <property type="project" value="UniProtKB-ARBA"/>
</dbReference>
<evidence type="ECO:0000256" key="1">
    <source>
        <dbReference type="ARBA" id="ARBA00004251"/>
    </source>
</evidence>
<dbReference type="Pfam" id="PF00560">
    <property type="entry name" value="LRR_1"/>
    <property type="match status" value="1"/>
</dbReference>
<evidence type="ECO:0000256" key="10">
    <source>
        <dbReference type="ARBA" id="ARBA00023180"/>
    </source>
</evidence>
<evidence type="ECO:0000256" key="7">
    <source>
        <dbReference type="ARBA" id="ARBA00022737"/>
    </source>
</evidence>
<evidence type="ECO:0000256" key="8">
    <source>
        <dbReference type="ARBA" id="ARBA00022989"/>
    </source>
</evidence>
<dbReference type="Gramene" id="mRNA:HanXRQr2_Chr07g0314581">
    <property type="protein sequence ID" value="CDS:HanXRQr2_Chr07g0314581.1"/>
    <property type="gene ID" value="HanXRQr2_Chr07g0314581"/>
</dbReference>
<keyword evidence="10" id="KW-0325">Glycoprotein</keyword>
<keyword evidence="3" id="KW-1003">Cell membrane</keyword>
<keyword evidence="4" id="KW-0433">Leucine-rich repeat</keyword>
<keyword evidence="5" id="KW-0812">Transmembrane</keyword>
<dbReference type="AlphaFoldDB" id="A0A9K3IPU6"/>
<dbReference type="EMBL" id="MNCJ02000322">
    <property type="protein sequence ID" value="KAF5800305.1"/>
    <property type="molecule type" value="Genomic_DNA"/>
</dbReference>
<keyword evidence="13" id="KW-1185">Reference proteome</keyword>
<gene>
    <name evidence="12" type="ORF">HanXRQr2_Chr07g0314581</name>
</gene>
<comment type="similarity">
    <text evidence="2">Belongs to the RLP family.</text>
</comment>
<reference evidence="12" key="1">
    <citation type="journal article" date="2017" name="Nature">
        <title>The sunflower genome provides insights into oil metabolism, flowering and Asterid evolution.</title>
        <authorList>
            <person name="Badouin H."/>
            <person name="Gouzy J."/>
            <person name="Grassa C.J."/>
            <person name="Murat F."/>
            <person name="Staton S.E."/>
            <person name="Cottret L."/>
            <person name="Lelandais-Briere C."/>
            <person name="Owens G.L."/>
            <person name="Carrere S."/>
            <person name="Mayjonade B."/>
            <person name="Legrand L."/>
            <person name="Gill N."/>
            <person name="Kane N.C."/>
            <person name="Bowers J.E."/>
            <person name="Hubner S."/>
            <person name="Bellec A."/>
            <person name="Berard A."/>
            <person name="Berges H."/>
            <person name="Blanchet N."/>
            <person name="Boniface M.C."/>
            <person name="Brunel D."/>
            <person name="Catrice O."/>
            <person name="Chaidir N."/>
            <person name="Claudel C."/>
            <person name="Donnadieu C."/>
            <person name="Faraut T."/>
            <person name="Fievet G."/>
            <person name="Helmstetter N."/>
            <person name="King M."/>
            <person name="Knapp S.J."/>
            <person name="Lai Z."/>
            <person name="Le Paslier M.C."/>
            <person name="Lippi Y."/>
            <person name="Lorenzon L."/>
            <person name="Mandel J.R."/>
            <person name="Marage G."/>
            <person name="Marchand G."/>
            <person name="Marquand E."/>
            <person name="Bret-Mestries E."/>
            <person name="Morien E."/>
            <person name="Nambeesan S."/>
            <person name="Nguyen T."/>
            <person name="Pegot-Espagnet P."/>
            <person name="Pouilly N."/>
            <person name="Raftis F."/>
            <person name="Sallet E."/>
            <person name="Schiex T."/>
            <person name="Thomas J."/>
            <person name="Vandecasteele C."/>
            <person name="Vares D."/>
            <person name="Vear F."/>
            <person name="Vautrin S."/>
            <person name="Crespi M."/>
            <person name="Mangin B."/>
            <person name="Burke J.M."/>
            <person name="Salse J."/>
            <person name="Munos S."/>
            <person name="Vincourt P."/>
            <person name="Rieseberg L.H."/>
            <person name="Langlade N.B."/>
        </authorList>
    </citation>
    <scope>NUCLEOTIDE SEQUENCE</scope>
    <source>
        <tissue evidence="12">Leaves</tissue>
    </source>
</reference>